<name>A0A016QKW6_9DEIO</name>
<protein>
    <submittedName>
        <fullName evidence="1">Uncharacterized protein</fullName>
    </submittedName>
</protein>
<organism evidence="1 2">
    <name type="scientific">Deinococcus phoenicis</name>
    <dbReference type="NCBI Taxonomy" id="1476583"/>
    <lineage>
        <taxon>Bacteria</taxon>
        <taxon>Thermotogati</taxon>
        <taxon>Deinococcota</taxon>
        <taxon>Deinococci</taxon>
        <taxon>Deinococcales</taxon>
        <taxon>Deinococcaceae</taxon>
        <taxon>Deinococcus</taxon>
    </lineage>
</organism>
<dbReference type="STRING" id="1476583.DEIPH_ctg079orf0096"/>
<keyword evidence="2" id="KW-1185">Reference proteome</keyword>
<gene>
    <name evidence="1" type="ORF">DEIPH_ctg079orf0096</name>
</gene>
<reference evidence="1 2" key="1">
    <citation type="submission" date="2014-03" db="EMBL/GenBank/DDBJ databases">
        <title>Draft genome sequence of Deinococcus phoenicis 1P10ME.</title>
        <authorList>
            <person name="Stepanov V.G."/>
            <person name="Vaishampayan P."/>
            <person name="Venkateswaran K."/>
            <person name="Fox G.E."/>
        </authorList>
    </citation>
    <scope>NUCLEOTIDE SEQUENCE [LARGE SCALE GENOMIC DNA]</scope>
    <source>
        <strain evidence="1 2">1P10ME</strain>
    </source>
</reference>
<proteinExistence type="predicted"/>
<dbReference type="Proteomes" id="UP000020492">
    <property type="component" value="Unassembled WGS sequence"/>
</dbReference>
<dbReference type="PATRIC" id="fig|1476583.3.peg.3331"/>
<accession>A0A016QKW6</accession>
<dbReference type="AlphaFoldDB" id="A0A016QKW6"/>
<comment type="caution">
    <text evidence="1">The sequence shown here is derived from an EMBL/GenBank/DDBJ whole genome shotgun (WGS) entry which is preliminary data.</text>
</comment>
<dbReference type="EMBL" id="JHAC01000070">
    <property type="protein sequence ID" value="EYB66698.1"/>
    <property type="molecule type" value="Genomic_DNA"/>
</dbReference>
<evidence type="ECO:0000313" key="1">
    <source>
        <dbReference type="EMBL" id="EYB66698.1"/>
    </source>
</evidence>
<evidence type="ECO:0000313" key="2">
    <source>
        <dbReference type="Proteomes" id="UP000020492"/>
    </source>
</evidence>
<sequence length="43" mass="4715">MQVLPLAFHCLVGRWVLLLETPEDLLGAVSGPECQGAVVLRWP</sequence>